<proteinExistence type="predicted"/>
<dbReference type="Proteomes" id="UP001153076">
    <property type="component" value="Unassembled WGS sequence"/>
</dbReference>
<gene>
    <name evidence="1" type="ORF">Cgig2_018436</name>
</gene>
<dbReference type="PANTHER" id="PTHR33233:SF17">
    <property type="entry name" value="DUF4283 DOMAIN-CONTAINING PROTEIN"/>
    <property type="match status" value="1"/>
</dbReference>
<dbReference type="OrthoDB" id="1751950at2759"/>
<dbReference type="PANTHER" id="PTHR33233">
    <property type="entry name" value="ENDONUCLEASE/EXONUCLEASE/PHOSPHATASE"/>
    <property type="match status" value="1"/>
</dbReference>
<sequence>MHLQYSDSKRWKQLTMSRGRSFIFSTAMPVPNAAAAYVNSGVQQSVEEEMRGSFSSWIDALRHCRQSASWACAVETSNPGEGSFSAPNLGLSLDFVPPLEHNGWKLHCVEERKKQCEIEFRKSSIICFSLGSNPGYDRVVAKPNGVFIVRFHSVMERDEVLGRDFVYFEKKPLWVKFPEFDFRFWSREGISKISSIVGRPLVADKATHESGRI</sequence>
<protein>
    <submittedName>
        <fullName evidence="1">Uncharacterized protein</fullName>
    </submittedName>
</protein>
<dbReference type="EMBL" id="JAKOGI010000290">
    <property type="protein sequence ID" value="KAJ8437646.1"/>
    <property type="molecule type" value="Genomic_DNA"/>
</dbReference>
<name>A0A9Q1K793_9CARY</name>
<evidence type="ECO:0000313" key="1">
    <source>
        <dbReference type="EMBL" id="KAJ8437646.1"/>
    </source>
</evidence>
<evidence type="ECO:0000313" key="2">
    <source>
        <dbReference type="Proteomes" id="UP001153076"/>
    </source>
</evidence>
<accession>A0A9Q1K793</accession>
<organism evidence="1 2">
    <name type="scientific">Carnegiea gigantea</name>
    <dbReference type="NCBI Taxonomy" id="171969"/>
    <lineage>
        <taxon>Eukaryota</taxon>
        <taxon>Viridiplantae</taxon>
        <taxon>Streptophyta</taxon>
        <taxon>Embryophyta</taxon>
        <taxon>Tracheophyta</taxon>
        <taxon>Spermatophyta</taxon>
        <taxon>Magnoliopsida</taxon>
        <taxon>eudicotyledons</taxon>
        <taxon>Gunneridae</taxon>
        <taxon>Pentapetalae</taxon>
        <taxon>Caryophyllales</taxon>
        <taxon>Cactineae</taxon>
        <taxon>Cactaceae</taxon>
        <taxon>Cactoideae</taxon>
        <taxon>Echinocereeae</taxon>
        <taxon>Carnegiea</taxon>
    </lineage>
</organism>
<dbReference type="AlphaFoldDB" id="A0A9Q1K793"/>
<reference evidence="1" key="1">
    <citation type="submission" date="2022-04" db="EMBL/GenBank/DDBJ databases">
        <title>Carnegiea gigantea Genome sequencing and assembly v2.</title>
        <authorList>
            <person name="Copetti D."/>
            <person name="Sanderson M.J."/>
            <person name="Burquez A."/>
            <person name="Wojciechowski M.F."/>
        </authorList>
    </citation>
    <scope>NUCLEOTIDE SEQUENCE</scope>
    <source>
        <strain evidence="1">SGP5-SGP5p</strain>
        <tissue evidence="1">Aerial part</tissue>
    </source>
</reference>
<keyword evidence="2" id="KW-1185">Reference proteome</keyword>
<comment type="caution">
    <text evidence="1">The sequence shown here is derived from an EMBL/GenBank/DDBJ whole genome shotgun (WGS) entry which is preliminary data.</text>
</comment>